<dbReference type="GO" id="GO:0061665">
    <property type="term" value="F:SUMO ligase activity"/>
    <property type="evidence" value="ECO:0000318"/>
    <property type="project" value="GO_Central"/>
</dbReference>
<dbReference type="OrthoDB" id="27975at2759"/>
<dbReference type="eggNOG" id="KOG2169">
    <property type="taxonomic scope" value="Eukaryota"/>
</dbReference>
<evidence type="ECO:0000313" key="7">
    <source>
        <dbReference type="Proteomes" id="UP000001542"/>
    </source>
</evidence>
<dbReference type="InParanoid" id="A2E0J3"/>
<evidence type="ECO:0000256" key="4">
    <source>
        <dbReference type="PROSITE-ProRule" id="PRU00452"/>
    </source>
</evidence>
<dbReference type="GO" id="GO:0016925">
    <property type="term" value="P:protein sumoylation"/>
    <property type="evidence" value="ECO:0000318"/>
    <property type="project" value="GO_Central"/>
</dbReference>
<evidence type="ECO:0000256" key="3">
    <source>
        <dbReference type="ARBA" id="ARBA00022833"/>
    </source>
</evidence>
<gene>
    <name evidence="6" type="ORF">TVAG_044350</name>
</gene>
<dbReference type="PROSITE" id="PS51044">
    <property type="entry name" value="ZF_SP_RING"/>
    <property type="match status" value="1"/>
</dbReference>
<keyword evidence="3" id="KW-0862">Zinc</keyword>
<accession>A2E0J3</accession>
<dbReference type="Proteomes" id="UP000001542">
    <property type="component" value="Unassembled WGS sequence"/>
</dbReference>
<dbReference type="Gene3D" id="3.30.40.10">
    <property type="entry name" value="Zinc/RING finger domain, C3HC4 (zinc finger)"/>
    <property type="match status" value="1"/>
</dbReference>
<reference evidence="6" key="1">
    <citation type="submission" date="2006-10" db="EMBL/GenBank/DDBJ databases">
        <authorList>
            <person name="Amadeo P."/>
            <person name="Zhao Q."/>
            <person name="Wortman J."/>
            <person name="Fraser-Liggett C."/>
            <person name="Carlton J."/>
        </authorList>
    </citation>
    <scope>NUCLEOTIDE SEQUENCE</scope>
    <source>
        <strain evidence="6">G3</strain>
    </source>
</reference>
<dbReference type="PANTHER" id="PTHR10782">
    <property type="entry name" value="ZINC FINGER MIZ DOMAIN-CONTAINING PROTEIN"/>
    <property type="match status" value="1"/>
</dbReference>
<keyword evidence="2 4" id="KW-0863">Zinc-finger</keyword>
<dbReference type="VEuPathDB" id="TrichDB:TVAG_044350"/>
<dbReference type="STRING" id="5722.A2E0J3"/>
<sequence length="280" mass="30649">MKPQYPTEELQRAMSAASPLYMPNGFAGGSFESMPRPTYNMGFKGKGSVSAKFGTPTILSPSIFYSFMDNTIPTFIADILTTENALSFVATPPQNLLNPRFLIYAISSASISTSPIKIVLNGSTFHRRLNDVTAVDVTNLLVPFGQQNWLVVETGGIIVPFALLGVWSSFSSMENIIQMISSKPGFYFSEVSAICPITGQQIEIPAKGVDCHHDNCFDLIPYLTTRQALGVWTCPICGCSLPLQDLRVGTIQQTQDASFENVWGITDQTLGFEDGNSFNW</sequence>
<dbReference type="PANTHER" id="PTHR10782:SF4">
    <property type="entry name" value="TONALLI, ISOFORM E"/>
    <property type="match status" value="1"/>
</dbReference>
<evidence type="ECO:0000256" key="1">
    <source>
        <dbReference type="ARBA" id="ARBA00022723"/>
    </source>
</evidence>
<dbReference type="GO" id="GO:0000785">
    <property type="term" value="C:chromatin"/>
    <property type="evidence" value="ECO:0000318"/>
    <property type="project" value="GO_Central"/>
</dbReference>
<dbReference type="GO" id="GO:0008270">
    <property type="term" value="F:zinc ion binding"/>
    <property type="evidence" value="ECO:0007669"/>
    <property type="project" value="UniProtKB-KW"/>
</dbReference>
<dbReference type="RefSeq" id="XP_001326096.1">
    <property type="nucleotide sequence ID" value="XM_001326061.1"/>
</dbReference>
<dbReference type="VEuPathDB" id="TrichDB:TVAGG3_0549940"/>
<evidence type="ECO:0000313" key="6">
    <source>
        <dbReference type="EMBL" id="EAY13873.1"/>
    </source>
</evidence>
<feature type="domain" description="SP-RING-type" evidence="5">
    <location>
        <begin position="173"/>
        <end position="261"/>
    </location>
</feature>
<evidence type="ECO:0000256" key="2">
    <source>
        <dbReference type="ARBA" id="ARBA00022771"/>
    </source>
</evidence>
<dbReference type="Pfam" id="PF02891">
    <property type="entry name" value="zf-MIZ"/>
    <property type="match status" value="1"/>
</dbReference>
<keyword evidence="1" id="KW-0479">Metal-binding</keyword>
<dbReference type="SMR" id="A2E0J3"/>
<dbReference type="AlphaFoldDB" id="A2E0J3"/>
<dbReference type="KEGG" id="tva:4771858"/>
<dbReference type="InterPro" id="IPR013083">
    <property type="entry name" value="Znf_RING/FYVE/PHD"/>
</dbReference>
<dbReference type="EMBL" id="DS113279">
    <property type="protein sequence ID" value="EAY13873.1"/>
    <property type="molecule type" value="Genomic_DNA"/>
</dbReference>
<name>A2E0J3_TRIV3</name>
<proteinExistence type="predicted"/>
<keyword evidence="7" id="KW-1185">Reference proteome</keyword>
<dbReference type="InterPro" id="IPR004181">
    <property type="entry name" value="Znf_MIZ"/>
</dbReference>
<evidence type="ECO:0000259" key="5">
    <source>
        <dbReference type="PROSITE" id="PS51044"/>
    </source>
</evidence>
<protein>
    <submittedName>
        <fullName evidence="6">MIZ zinc finger family protein</fullName>
    </submittedName>
</protein>
<organism evidence="6 7">
    <name type="scientific">Trichomonas vaginalis (strain ATCC PRA-98 / G3)</name>
    <dbReference type="NCBI Taxonomy" id="412133"/>
    <lineage>
        <taxon>Eukaryota</taxon>
        <taxon>Metamonada</taxon>
        <taxon>Parabasalia</taxon>
        <taxon>Trichomonadida</taxon>
        <taxon>Trichomonadidae</taxon>
        <taxon>Trichomonas</taxon>
    </lineage>
</organism>
<reference evidence="6" key="2">
    <citation type="journal article" date="2007" name="Science">
        <title>Draft genome sequence of the sexually transmitted pathogen Trichomonas vaginalis.</title>
        <authorList>
            <person name="Carlton J.M."/>
            <person name="Hirt R.P."/>
            <person name="Silva J.C."/>
            <person name="Delcher A.L."/>
            <person name="Schatz M."/>
            <person name="Zhao Q."/>
            <person name="Wortman J.R."/>
            <person name="Bidwell S.L."/>
            <person name="Alsmark U.C.M."/>
            <person name="Besteiro S."/>
            <person name="Sicheritz-Ponten T."/>
            <person name="Noel C.J."/>
            <person name="Dacks J.B."/>
            <person name="Foster P.G."/>
            <person name="Simillion C."/>
            <person name="Van de Peer Y."/>
            <person name="Miranda-Saavedra D."/>
            <person name="Barton G.J."/>
            <person name="Westrop G.D."/>
            <person name="Mueller S."/>
            <person name="Dessi D."/>
            <person name="Fiori P.L."/>
            <person name="Ren Q."/>
            <person name="Paulsen I."/>
            <person name="Zhang H."/>
            <person name="Bastida-Corcuera F.D."/>
            <person name="Simoes-Barbosa A."/>
            <person name="Brown M.T."/>
            <person name="Hayes R.D."/>
            <person name="Mukherjee M."/>
            <person name="Okumura C.Y."/>
            <person name="Schneider R."/>
            <person name="Smith A.J."/>
            <person name="Vanacova S."/>
            <person name="Villalvazo M."/>
            <person name="Haas B.J."/>
            <person name="Pertea M."/>
            <person name="Feldblyum T.V."/>
            <person name="Utterback T.R."/>
            <person name="Shu C.L."/>
            <person name="Osoegawa K."/>
            <person name="de Jong P.J."/>
            <person name="Hrdy I."/>
            <person name="Horvathova L."/>
            <person name="Zubacova Z."/>
            <person name="Dolezal P."/>
            <person name="Malik S.B."/>
            <person name="Logsdon J.M. Jr."/>
            <person name="Henze K."/>
            <person name="Gupta A."/>
            <person name="Wang C.C."/>
            <person name="Dunne R.L."/>
            <person name="Upcroft J.A."/>
            <person name="Upcroft P."/>
            <person name="White O."/>
            <person name="Salzberg S.L."/>
            <person name="Tang P."/>
            <person name="Chiu C.-H."/>
            <person name="Lee Y.-S."/>
            <person name="Embley T.M."/>
            <person name="Coombs G.H."/>
            <person name="Mottram J.C."/>
            <person name="Tachezy J."/>
            <person name="Fraser-Liggett C.M."/>
            <person name="Johnson P.J."/>
        </authorList>
    </citation>
    <scope>NUCLEOTIDE SEQUENCE [LARGE SCALE GENOMIC DNA]</scope>
    <source>
        <strain evidence="6">G3</strain>
    </source>
</reference>